<feature type="compositionally biased region" description="Basic and acidic residues" evidence="1">
    <location>
        <begin position="1"/>
        <end position="11"/>
    </location>
</feature>
<reference evidence="2 3" key="1">
    <citation type="journal article" date="2019" name="Int. J. Syst. Evol. Microbiol.">
        <title>The Global Catalogue of Microorganisms (GCM) 10K type strain sequencing project: providing services to taxonomists for standard genome sequencing and annotation.</title>
        <authorList>
            <consortium name="The Broad Institute Genomics Platform"/>
            <consortium name="The Broad Institute Genome Sequencing Center for Infectious Disease"/>
            <person name="Wu L."/>
            <person name="Ma J."/>
        </authorList>
    </citation>
    <scope>NUCLEOTIDE SEQUENCE [LARGE SCALE GENOMIC DNA]</scope>
    <source>
        <strain evidence="2 3">JCM 4531</strain>
    </source>
</reference>
<accession>A0ABN3TGP3</accession>
<name>A0ABN3TGP3_9ACTN</name>
<dbReference type="RefSeq" id="WP_189285099.1">
    <property type="nucleotide sequence ID" value="NZ_BAAASK010000038.1"/>
</dbReference>
<protein>
    <submittedName>
        <fullName evidence="2">Uncharacterized protein</fullName>
    </submittedName>
</protein>
<comment type="caution">
    <text evidence="2">The sequence shown here is derived from an EMBL/GenBank/DDBJ whole genome shotgun (WGS) entry which is preliminary data.</text>
</comment>
<gene>
    <name evidence="2" type="ORF">GCM10010310_73200</name>
</gene>
<proteinExistence type="predicted"/>
<organism evidence="2 3">
    <name type="scientific">Streptomyces violaceolatus</name>
    <dbReference type="NCBI Taxonomy" id="67378"/>
    <lineage>
        <taxon>Bacteria</taxon>
        <taxon>Bacillati</taxon>
        <taxon>Actinomycetota</taxon>
        <taxon>Actinomycetes</taxon>
        <taxon>Kitasatosporales</taxon>
        <taxon>Streptomycetaceae</taxon>
        <taxon>Streptomyces</taxon>
        <taxon>Streptomyces violaceoruber group</taxon>
    </lineage>
</organism>
<evidence type="ECO:0000313" key="3">
    <source>
        <dbReference type="Proteomes" id="UP001499989"/>
    </source>
</evidence>
<dbReference type="EMBL" id="BAAASK010000038">
    <property type="protein sequence ID" value="GAA2702438.1"/>
    <property type="molecule type" value="Genomic_DNA"/>
</dbReference>
<sequence length="182" mass="19648">MENTRSVERAEGTGAPITDAEKEQAGYTLRAMTAKPGDPEALLVSREWLALVQPFFELGWAMGVRTGNTGMAVAGVPVTGATVARAFAQLNGERAADLLARGLEDPQSAGPSIWQRVRYHGSLTQAHGTYWVCAIHAHGDPLSMLPTLRYDLCELRGDTPVPVVKNVRRVSLTPLGEWLTAL</sequence>
<dbReference type="Proteomes" id="UP001499989">
    <property type="component" value="Unassembled WGS sequence"/>
</dbReference>
<evidence type="ECO:0000313" key="2">
    <source>
        <dbReference type="EMBL" id="GAA2702438.1"/>
    </source>
</evidence>
<evidence type="ECO:0000256" key="1">
    <source>
        <dbReference type="SAM" id="MobiDB-lite"/>
    </source>
</evidence>
<feature type="region of interest" description="Disordered" evidence="1">
    <location>
        <begin position="1"/>
        <end position="23"/>
    </location>
</feature>
<keyword evidence="3" id="KW-1185">Reference proteome</keyword>